<evidence type="ECO:0000313" key="3">
    <source>
        <dbReference type="EMBL" id="KAK3263729.1"/>
    </source>
</evidence>
<dbReference type="GO" id="GO:0005930">
    <property type="term" value="C:axoneme"/>
    <property type="evidence" value="ECO:0007669"/>
    <property type="project" value="UniProtKB-SubCell"/>
</dbReference>
<protein>
    <recommendedName>
        <fullName evidence="2">F-box domain-containing protein</fullName>
    </recommendedName>
</protein>
<dbReference type="GO" id="GO:0019005">
    <property type="term" value="C:SCF ubiquitin ligase complex"/>
    <property type="evidence" value="ECO:0007669"/>
    <property type="project" value="TreeGrafter"/>
</dbReference>
<proteinExistence type="predicted"/>
<comment type="caution">
    <text evidence="3">The sequence shown here is derived from an EMBL/GenBank/DDBJ whole genome shotgun (WGS) entry which is preliminary data.</text>
</comment>
<dbReference type="AlphaFoldDB" id="A0AAE0FPS4"/>
<dbReference type="Proteomes" id="UP001190700">
    <property type="component" value="Unassembled WGS sequence"/>
</dbReference>
<dbReference type="Gene3D" id="3.80.10.10">
    <property type="entry name" value="Ribonuclease Inhibitor"/>
    <property type="match status" value="1"/>
</dbReference>
<dbReference type="InterPro" id="IPR001810">
    <property type="entry name" value="F-box_dom"/>
</dbReference>
<name>A0AAE0FPS4_9CHLO</name>
<accession>A0AAE0FPS4</accession>
<dbReference type="InterPro" id="IPR006553">
    <property type="entry name" value="Leu-rich_rpt_Cys-con_subtyp"/>
</dbReference>
<evidence type="ECO:0000259" key="2">
    <source>
        <dbReference type="PROSITE" id="PS50181"/>
    </source>
</evidence>
<feature type="domain" description="F-box" evidence="2">
    <location>
        <begin position="42"/>
        <end position="89"/>
    </location>
</feature>
<reference evidence="3 4" key="1">
    <citation type="journal article" date="2015" name="Genome Biol. Evol.">
        <title>Comparative Genomics of a Bacterivorous Green Alga Reveals Evolutionary Causalities and Consequences of Phago-Mixotrophic Mode of Nutrition.</title>
        <authorList>
            <person name="Burns J.A."/>
            <person name="Paasch A."/>
            <person name="Narechania A."/>
            <person name="Kim E."/>
        </authorList>
    </citation>
    <scope>NUCLEOTIDE SEQUENCE [LARGE SCALE GENOMIC DNA]</scope>
    <source>
        <strain evidence="3 4">PLY_AMNH</strain>
    </source>
</reference>
<comment type="subcellular location">
    <subcellularLocation>
        <location evidence="1">Cytoplasm</location>
        <location evidence="1">Cytoskeleton</location>
        <location evidence="1">Cilium axoneme</location>
    </subcellularLocation>
</comment>
<dbReference type="SMART" id="SM00367">
    <property type="entry name" value="LRR_CC"/>
    <property type="match status" value="3"/>
</dbReference>
<dbReference type="SUPFAM" id="SSF52047">
    <property type="entry name" value="RNI-like"/>
    <property type="match status" value="1"/>
</dbReference>
<evidence type="ECO:0000256" key="1">
    <source>
        <dbReference type="ARBA" id="ARBA00004430"/>
    </source>
</evidence>
<gene>
    <name evidence="3" type="ORF">CYMTET_27485</name>
</gene>
<dbReference type="PROSITE" id="PS50181">
    <property type="entry name" value="FBOX"/>
    <property type="match status" value="1"/>
</dbReference>
<sequence>MAQRAVEKSYLDRPTRARLSGAADEEWPLRWAFEDGLPQIPEHRLSSLPAEIGVDILQRVDLAEVLRLRAASRGAKEWVDLCLPGFTQLRWSTSADSLCVERALYRLVQQCGLRVEKLEGCFYKQSSRFPALSLLATSCMTELVMRHSQCVDGFSLTVIADCCPALQVLDVHGCVDISSQSVCEVAVNRRQLSRVDVGECLHVTDVAICCLAQCCSDLRYLNVDKCREVSNKSIHFIGLHCRRLQAFVGRSGFLQPYLTENAAAGCGICLSGDVWDPAY</sequence>
<evidence type="ECO:0000313" key="4">
    <source>
        <dbReference type="Proteomes" id="UP001190700"/>
    </source>
</evidence>
<dbReference type="PANTHER" id="PTHR13318">
    <property type="entry name" value="PARTNER OF PAIRED, ISOFORM B-RELATED"/>
    <property type="match status" value="1"/>
</dbReference>
<dbReference type="GO" id="GO:0031146">
    <property type="term" value="P:SCF-dependent proteasomal ubiquitin-dependent protein catabolic process"/>
    <property type="evidence" value="ECO:0007669"/>
    <property type="project" value="TreeGrafter"/>
</dbReference>
<dbReference type="InterPro" id="IPR032675">
    <property type="entry name" value="LRR_dom_sf"/>
</dbReference>
<organism evidence="3 4">
    <name type="scientific">Cymbomonas tetramitiformis</name>
    <dbReference type="NCBI Taxonomy" id="36881"/>
    <lineage>
        <taxon>Eukaryota</taxon>
        <taxon>Viridiplantae</taxon>
        <taxon>Chlorophyta</taxon>
        <taxon>Pyramimonadophyceae</taxon>
        <taxon>Pyramimonadales</taxon>
        <taxon>Pyramimonadaceae</taxon>
        <taxon>Cymbomonas</taxon>
    </lineage>
</organism>
<keyword evidence="4" id="KW-1185">Reference proteome</keyword>
<dbReference type="EMBL" id="LGRX02015104">
    <property type="protein sequence ID" value="KAK3263729.1"/>
    <property type="molecule type" value="Genomic_DNA"/>
</dbReference>